<sequence>MSDENHQSSFDSPLKIDNVTLNEKLRVWYPTTVEELSEVTATLRLAQEDIADCDTESDHPMSSRREELILCAEKLSRLLSPIRRVPNEILCQIFLYSCGENDMNNERPAALIISSVCTRFRELAISYPALWSNLKVFFPAGEVYDFDTGEIIQNPLEVLEQETKLSSLIQLHLDRSKNHPLALDLDIAGRVSPPEHPSVQLLTRESSRWKYLVFRGIAFDMDHGRLSFPSLESVDFDRGLVAWRTDTPEEFLLAPNINDLRFHNEIANNRVLKFSDTWKSLVHLKYPTTPSFSSFWRVLELCPMLGSLTLEGWNTGRITIPSHLPRTLPTLSSLTVINNGFDELGDSLQCILSLLTTPNLSELVLEQTNEETVDCPRQPFPHIYQFFERSQLRSLTRLVMHGLYISGHDMVELLLKVPSLQILSIHPDLINGMANPISKSFIESLHAGRRSAFRDSVEPLVPKLRELTLKVTAQRFDPPSFVDTIASRWLPDETSARELGLVCLRSVELHLPGPVDAKPYERLKQFDRAGLRVTVKCKGVDGYIV</sequence>
<organism evidence="1 2">
    <name type="scientific">Rhodocollybia butyracea</name>
    <dbReference type="NCBI Taxonomy" id="206335"/>
    <lineage>
        <taxon>Eukaryota</taxon>
        <taxon>Fungi</taxon>
        <taxon>Dikarya</taxon>
        <taxon>Basidiomycota</taxon>
        <taxon>Agaricomycotina</taxon>
        <taxon>Agaricomycetes</taxon>
        <taxon>Agaricomycetidae</taxon>
        <taxon>Agaricales</taxon>
        <taxon>Marasmiineae</taxon>
        <taxon>Omphalotaceae</taxon>
        <taxon>Rhodocollybia</taxon>
    </lineage>
</organism>
<evidence type="ECO:0008006" key="3">
    <source>
        <dbReference type="Google" id="ProtNLM"/>
    </source>
</evidence>
<dbReference type="InterPro" id="IPR032675">
    <property type="entry name" value="LRR_dom_sf"/>
</dbReference>
<dbReference type="AlphaFoldDB" id="A0A9P5U2I1"/>
<keyword evidence="2" id="KW-1185">Reference proteome</keyword>
<dbReference type="EMBL" id="JADNRY010000145">
    <property type="protein sequence ID" value="KAF9063484.1"/>
    <property type="molecule type" value="Genomic_DNA"/>
</dbReference>
<comment type="caution">
    <text evidence="1">The sequence shown here is derived from an EMBL/GenBank/DDBJ whole genome shotgun (WGS) entry which is preliminary data.</text>
</comment>
<dbReference type="Gene3D" id="3.80.10.10">
    <property type="entry name" value="Ribonuclease Inhibitor"/>
    <property type="match status" value="1"/>
</dbReference>
<dbReference type="Gene3D" id="1.20.1280.50">
    <property type="match status" value="1"/>
</dbReference>
<dbReference type="OrthoDB" id="3022400at2759"/>
<dbReference type="SUPFAM" id="SSF52047">
    <property type="entry name" value="RNI-like"/>
    <property type="match status" value="1"/>
</dbReference>
<gene>
    <name evidence="1" type="ORF">BDP27DRAFT_1335026</name>
</gene>
<evidence type="ECO:0000313" key="1">
    <source>
        <dbReference type="EMBL" id="KAF9063484.1"/>
    </source>
</evidence>
<proteinExistence type="predicted"/>
<accession>A0A9P5U2I1</accession>
<protein>
    <recommendedName>
        <fullName evidence="3">F-box domain-containing protein</fullName>
    </recommendedName>
</protein>
<evidence type="ECO:0000313" key="2">
    <source>
        <dbReference type="Proteomes" id="UP000772434"/>
    </source>
</evidence>
<dbReference type="Proteomes" id="UP000772434">
    <property type="component" value="Unassembled WGS sequence"/>
</dbReference>
<name>A0A9P5U2I1_9AGAR</name>
<reference evidence="1" key="1">
    <citation type="submission" date="2020-11" db="EMBL/GenBank/DDBJ databases">
        <authorList>
            <consortium name="DOE Joint Genome Institute"/>
            <person name="Ahrendt S."/>
            <person name="Riley R."/>
            <person name="Andreopoulos W."/>
            <person name="Labutti K."/>
            <person name="Pangilinan J."/>
            <person name="Ruiz-Duenas F.J."/>
            <person name="Barrasa J.M."/>
            <person name="Sanchez-Garcia M."/>
            <person name="Camarero S."/>
            <person name="Miyauchi S."/>
            <person name="Serrano A."/>
            <person name="Linde D."/>
            <person name="Babiker R."/>
            <person name="Drula E."/>
            <person name="Ayuso-Fernandez I."/>
            <person name="Pacheco R."/>
            <person name="Padilla G."/>
            <person name="Ferreira P."/>
            <person name="Barriuso J."/>
            <person name="Kellner H."/>
            <person name="Castanera R."/>
            <person name="Alfaro M."/>
            <person name="Ramirez L."/>
            <person name="Pisabarro A.G."/>
            <person name="Kuo A."/>
            <person name="Tritt A."/>
            <person name="Lipzen A."/>
            <person name="He G."/>
            <person name="Yan M."/>
            <person name="Ng V."/>
            <person name="Cullen D."/>
            <person name="Martin F."/>
            <person name="Rosso M.-N."/>
            <person name="Henrissat B."/>
            <person name="Hibbett D."/>
            <person name="Martinez A.T."/>
            <person name="Grigoriev I.V."/>
        </authorList>
    </citation>
    <scope>NUCLEOTIDE SEQUENCE</scope>
    <source>
        <strain evidence="1">AH 40177</strain>
    </source>
</reference>